<dbReference type="PROSITE" id="PS01095">
    <property type="entry name" value="GH18_1"/>
    <property type="match status" value="1"/>
</dbReference>
<evidence type="ECO:0000256" key="1">
    <source>
        <dbReference type="ARBA" id="ARBA00022801"/>
    </source>
</evidence>
<evidence type="ECO:0000259" key="6">
    <source>
        <dbReference type="PROSITE" id="PS51910"/>
    </source>
</evidence>
<feature type="signal peptide" evidence="5">
    <location>
        <begin position="1"/>
        <end position="37"/>
    </location>
</feature>
<feature type="domain" description="GH18" evidence="6">
    <location>
        <begin position="48"/>
        <end position="306"/>
    </location>
</feature>
<evidence type="ECO:0000313" key="7">
    <source>
        <dbReference type="EMBL" id="MFC4334220.1"/>
    </source>
</evidence>
<keyword evidence="5" id="KW-0732">Signal</keyword>
<dbReference type="InterPro" id="IPR006311">
    <property type="entry name" value="TAT_signal"/>
</dbReference>
<feature type="chain" id="PRO_5046831377" evidence="5">
    <location>
        <begin position="38"/>
        <end position="313"/>
    </location>
</feature>
<keyword evidence="1 3" id="KW-0378">Hydrolase</keyword>
<dbReference type="Proteomes" id="UP001595823">
    <property type="component" value="Unassembled WGS sequence"/>
</dbReference>
<reference evidence="8" key="1">
    <citation type="journal article" date="2019" name="Int. J. Syst. Evol. Microbiol.">
        <title>The Global Catalogue of Microorganisms (GCM) 10K type strain sequencing project: providing services to taxonomists for standard genome sequencing and annotation.</title>
        <authorList>
            <consortium name="The Broad Institute Genomics Platform"/>
            <consortium name="The Broad Institute Genome Sequencing Center for Infectious Disease"/>
            <person name="Wu L."/>
            <person name="Ma J."/>
        </authorList>
    </citation>
    <scope>NUCLEOTIDE SEQUENCE [LARGE SCALE GENOMIC DNA]</scope>
    <source>
        <strain evidence="8">IBRC-M 10908</strain>
    </source>
</reference>
<evidence type="ECO:0000313" key="8">
    <source>
        <dbReference type="Proteomes" id="UP001595823"/>
    </source>
</evidence>
<dbReference type="InterPro" id="IPR054861">
    <property type="entry name" value="Endoglyc_H"/>
</dbReference>
<comment type="caution">
    <text evidence="7">The sequence shown here is derived from an EMBL/GenBank/DDBJ whole genome shotgun (WGS) entry which is preliminary data.</text>
</comment>
<dbReference type="NCBIfam" id="NF045482">
    <property type="entry name" value="Endoglyc_H"/>
    <property type="match status" value="1"/>
</dbReference>
<protein>
    <submittedName>
        <fullName evidence="7">Endo-beta-N-acetylglucosaminidase H</fullName>
        <ecNumber evidence="7">3.2.1.96</ecNumber>
    </submittedName>
</protein>
<dbReference type="InterPro" id="IPR001223">
    <property type="entry name" value="Glyco_hydro18_cat"/>
</dbReference>
<dbReference type="InterPro" id="IPR017853">
    <property type="entry name" value="GH"/>
</dbReference>
<evidence type="ECO:0000256" key="3">
    <source>
        <dbReference type="RuleBase" id="RU000489"/>
    </source>
</evidence>
<dbReference type="SUPFAM" id="SSF51445">
    <property type="entry name" value="(Trans)glycosidases"/>
    <property type="match status" value="1"/>
</dbReference>
<dbReference type="InterPro" id="IPR001579">
    <property type="entry name" value="Glyco_hydro_18_chit_AS"/>
</dbReference>
<dbReference type="EMBL" id="JBHSDK010000003">
    <property type="protein sequence ID" value="MFC4334220.1"/>
    <property type="molecule type" value="Genomic_DNA"/>
</dbReference>
<gene>
    <name evidence="7" type="ORF">ACFPET_03310</name>
</gene>
<dbReference type="EC" id="3.2.1.96" evidence="7"/>
<dbReference type="PROSITE" id="PS51910">
    <property type="entry name" value="GH18_2"/>
    <property type="match status" value="1"/>
</dbReference>
<dbReference type="Pfam" id="PF00704">
    <property type="entry name" value="Glyco_hydro_18"/>
    <property type="match status" value="1"/>
</dbReference>
<proteinExistence type="inferred from homology"/>
<keyword evidence="8" id="KW-1185">Reference proteome</keyword>
<dbReference type="PROSITE" id="PS51318">
    <property type="entry name" value="TAT"/>
    <property type="match status" value="1"/>
</dbReference>
<evidence type="ECO:0000256" key="5">
    <source>
        <dbReference type="SAM" id="SignalP"/>
    </source>
</evidence>
<dbReference type="Gene3D" id="3.20.20.80">
    <property type="entry name" value="Glycosidases"/>
    <property type="match status" value="1"/>
</dbReference>
<keyword evidence="2 3" id="KW-0326">Glycosidase</keyword>
<evidence type="ECO:0000256" key="4">
    <source>
        <dbReference type="RuleBase" id="RU004453"/>
    </source>
</evidence>
<dbReference type="GO" id="GO:0033925">
    <property type="term" value="F:mannosyl-glycoprotein endo-beta-N-acetylglucosaminidase activity"/>
    <property type="evidence" value="ECO:0007669"/>
    <property type="project" value="UniProtKB-EC"/>
</dbReference>
<organism evidence="7 8">
    <name type="scientific">Salininema proteolyticum</name>
    <dbReference type="NCBI Taxonomy" id="1607685"/>
    <lineage>
        <taxon>Bacteria</taxon>
        <taxon>Bacillati</taxon>
        <taxon>Actinomycetota</taxon>
        <taxon>Actinomycetes</taxon>
        <taxon>Glycomycetales</taxon>
        <taxon>Glycomycetaceae</taxon>
        <taxon>Salininema</taxon>
    </lineage>
</organism>
<dbReference type="RefSeq" id="WP_380617956.1">
    <property type="nucleotide sequence ID" value="NZ_JBHSDK010000003.1"/>
</dbReference>
<comment type="similarity">
    <text evidence="4">Belongs to the glycosyl hydrolase 18 family.</text>
</comment>
<name>A0ABV8TUS1_9ACTN</name>
<evidence type="ECO:0000256" key="2">
    <source>
        <dbReference type="ARBA" id="ARBA00023295"/>
    </source>
</evidence>
<sequence length="313" mass="33605">MTEPIDRRSVLRRTASASIVALGAAAGGLSFASAASAKGRPDRCADEPKRVVYVEVNNNDMANVADYTLQGTSRPAFDMAMIFAANINYDTATSSAYLHLNDRVTETLEDAANQIRPLQERGTKVLLSILGNHQGAGIANFPSQEAAAAFADELAGAVETYGLDGIDFDDEWSKYGENGTGQPNVYSFVYLVSALRDRLGPDKLITLYNIGPASGSTEYDGVRAGDTLDYAWNPWYGTWNVPEIPGMEDSRLAPGAVNLTATSPSTATYLANRTVGEDYGAIVTYNLTADDHSDYLSLITQPLTGRDTVYDPS</sequence>
<accession>A0ABV8TUS1</accession>